<keyword evidence="7" id="KW-0924">Ammonia transport</keyword>
<evidence type="ECO:0000313" key="11">
    <source>
        <dbReference type="EMBL" id="RZU64987.1"/>
    </source>
</evidence>
<feature type="transmembrane region" description="Helical" evidence="9">
    <location>
        <begin position="167"/>
        <end position="184"/>
    </location>
</feature>
<feature type="transmembrane region" description="Helical" evidence="9">
    <location>
        <begin position="247"/>
        <end position="265"/>
    </location>
</feature>
<feature type="transmembrane region" description="Helical" evidence="9">
    <location>
        <begin position="95"/>
        <end position="115"/>
    </location>
</feature>
<dbReference type="Pfam" id="PF00909">
    <property type="entry name" value="Ammonium_transp"/>
    <property type="match status" value="1"/>
</dbReference>
<dbReference type="PANTHER" id="PTHR43029:SF10">
    <property type="entry name" value="AMMONIUM TRANSPORTER MEP2"/>
    <property type="match status" value="1"/>
</dbReference>
<evidence type="ECO:0000256" key="5">
    <source>
        <dbReference type="ARBA" id="ARBA00022989"/>
    </source>
</evidence>
<dbReference type="SUPFAM" id="SSF111352">
    <property type="entry name" value="Ammonium transporter"/>
    <property type="match status" value="1"/>
</dbReference>
<comment type="subcellular location">
    <subcellularLocation>
        <location evidence="1">Membrane</location>
        <topology evidence="1">Multi-pass membrane protein</topology>
    </subcellularLocation>
</comment>
<keyword evidence="4 9" id="KW-0812">Transmembrane</keyword>
<feature type="transmembrane region" description="Helical" evidence="9">
    <location>
        <begin position="196"/>
        <end position="214"/>
    </location>
</feature>
<evidence type="ECO:0000256" key="7">
    <source>
        <dbReference type="ARBA" id="ARBA00023177"/>
    </source>
</evidence>
<feature type="transmembrane region" description="Helical" evidence="9">
    <location>
        <begin position="221"/>
        <end position="241"/>
    </location>
</feature>
<dbReference type="OrthoDB" id="9814202at2"/>
<evidence type="ECO:0000259" key="10">
    <source>
        <dbReference type="Pfam" id="PF00909"/>
    </source>
</evidence>
<dbReference type="Gene3D" id="1.10.3430.10">
    <property type="entry name" value="Ammonium transporter AmtB like domains"/>
    <property type="match status" value="1"/>
</dbReference>
<evidence type="ECO:0000313" key="12">
    <source>
        <dbReference type="Proteomes" id="UP000291483"/>
    </source>
</evidence>
<evidence type="ECO:0000256" key="2">
    <source>
        <dbReference type="ARBA" id="ARBA00005887"/>
    </source>
</evidence>
<organism evidence="11 12">
    <name type="scientific">Microterricola gilva</name>
    <dbReference type="NCBI Taxonomy" id="393267"/>
    <lineage>
        <taxon>Bacteria</taxon>
        <taxon>Bacillati</taxon>
        <taxon>Actinomycetota</taxon>
        <taxon>Actinomycetes</taxon>
        <taxon>Micrococcales</taxon>
        <taxon>Microbacteriaceae</taxon>
        <taxon>Microterricola</taxon>
    </lineage>
</organism>
<protein>
    <recommendedName>
        <fullName evidence="8">Ammonium transporter</fullName>
    </recommendedName>
</protein>
<dbReference type="InterPro" id="IPR024041">
    <property type="entry name" value="NH4_transpt_AmtB-like_dom"/>
</dbReference>
<feature type="transmembrane region" description="Helical" evidence="9">
    <location>
        <begin position="312"/>
        <end position="333"/>
    </location>
</feature>
<dbReference type="EMBL" id="SHLC01000001">
    <property type="protein sequence ID" value="RZU64987.1"/>
    <property type="molecule type" value="Genomic_DNA"/>
</dbReference>
<keyword evidence="6 9" id="KW-0472">Membrane</keyword>
<dbReference type="GO" id="GO:0005886">
    <property type="term" value="C:plasma membrane"/>
    <property type="evidence" value="ECO:0007669"/>
    <property type="project" value="TreeGrafter"/>
</dbReference>
<feature type="transmembrane region" description="Helical" evidence="9">
    <location>
        <begin position="63"/>
        <end position="83"/>
    </location>
</feature>
<name>A0A4Q8AKF0_9MICO</name>
<dbReference type="AlphaFoldDB" id="A0A4Q8AKF0"/>
<keyword evidence="5 9" id="KW-1133">Transmembrane helix</keyword>
<evidence type="ECO:0000256" key="3">
    <source>
        <dbReference type="ARBA" id="ARBA00022448"/>
    </source>
</evidence>
<evidence type="ECO:0000256" key="4">
    <source>
        <dbReference type="ARBA" id="ARBA00022692"/>
    </source>
</evidence>
<feature type="transmembrane region" description="Helical" evidence="9">
    <location>
        <begin position="6"/>
        <end position="29"/>
    </location>
</feature>
<evidence type="ECO:0000256" key="8">
    <source>
        <dbReference type="ARBA" id="ARBA00050025"/>
    </source>
</evidence>
<evidence type="ECO:0000256" key="1">
    <source>
        <dbReference type="ARBA" id="ARBA00004141"/>
    </source>
</evidence>
<feature type="domain" description="Ammonium transporter AmtB-like" evidence="10">
    <location>
        <begin position="49"/>
        <end position="337"/>
    </location>
</feature>
<dbReference type="RefSeq" id="WP_130505404.1">
    <property type="nucleotide sequence ID" value="NZ_SHLC01000001.1"/>
</dbReference>
<dbReference type="InterPro" id="IPR001905">
    <property type="entry name" value="Ammonium_transpt"/>
</dbReference>
<feature type="transmembrane region" description="Helical" evidence="9">
    <location>
        <begin position="121"/>
        <end position="146"/>
    </location>
</feature>
<reference evidence="11 12" key="1">
    <citation type="submission" date="2019-02" db="EMBL/GenBank/DDBJ databases">
        <title>Sequencing the genomes of 1000 actinobacteria strains.</title>
        <authorList>
            <person name="Klenk H.-P."/>
        </authorList>
    </citation>
    <scope>NUCLEOTIDE SEQUENCE [LARGE SCALE GENOMIC DNA]</scope>
    <source>
        <strain evidence="11 12">DSM 18319</strain>
    </source>
</reference>
<gene>
    <name evidence="11" type="ORF">EV379_1301</name>
</gene>
<proteinExistence type="inferred from homology"/>
<comment type="similarity">
    <text evidence="2">Belongs to the ammonia transporter channel (TC 1.A.11.2) family.</text>
</comment>
<evidence type="ECO:0000256" key="9">
    <source>
        <dbReference type="SAM" id="Phobius"/>
    </source>
</evidence>
<dbReference type="PANTHER" id="PTHR43029">
    <property type="entry name" value="AMMONIUM TRANSPORTER MEP2"/>
    <property type="match status" value="1"/>
</dbReference>
<comment type="caution">
    <text evidence="11">The sequence shown here is derived from an EMBL/GenBank/DDBJ whole genome shotgun (WGS) entry which is preliminary data.</text>
</comment>
<accession>A0A4Q8AKF0</accession>
<feature type="transmembrane region" description="Helical" evidence="9">
    <location>
        <begin position="36"/>
        <end position="57"/>
    </location>
</feature>
<dbReference type="InterPro" id="IPR029020">
    <property type="entry name" value="Ammonium/urea_transptr"/>
</dbReference>
<keyword evidence="3" id="KW-0813">Transport</keyword>
<sequence length="350" mass="35625">MNYDDAGFVLAFSALIPVLGIGLGLLAGLRGPQLPVVVIASGALLLLWLLFGARAVLGADASLSLSIYYGLMFSLTAVQLSPILPRAARARTGGWLVFVIVWALLAQLAIAAWTLNLVDGWLVASLGLLDFGGSSMLFIATASAGLACLLAQRSRGPIIAVATPRRAVATIIPLWLGFFALTVGSEAVPDEIAVDAAVNTLLAPLGGVVAWVVVERIRHHRVSIGGAVRGIFAGLVAVTPAADVLSPFWGCMLGLASGAVAAALAGPRGSVLGLLLTQFTAAALGCVFIGILGDGVGGLITGSWAQLGTQLFSIAVVAGFAFIIAGLVALAVGRVMASASRTRERPETVG</sequence>
<dbReference type="Proteomes" id="UP000291483">
    <property type="component" value="Unassembled WGS sequence"/>
</dbReference>
<feature type="transmembrane region" description="Helical" evidence="9">
    <location>
        <begin position="272"/>
        <end position="292"/>
    </location>
</feature>
<keyword evidence="12" id="KW-1185">Reference proteome</keyword>
<evidence type="ECO:0000256" key="6">
    <source>
        <dbReference type="ARBA" id="ARBA00023136"/>
    </source>
</evidence>
<dbReference type="GO" id="GO:0008519">
    <property type="term" value="F:ammonium channel activity"/>
    <property type="evidence" value="ECO:0007669"/>
    <property type="project" value="InterPro"/>
</dbReference>